<proteinExistence type="predicted"/>
<sequence length="161" mass="17257">MGIAESYCVELQENVMTARPEPFFSWTARRVELDGLRESESAVLVLDELVPLGTGTARLVATRDDDADVDYLALIVGDVAGGHDIVVRGVDEEALLIEGSRSESSPEILIGVRTTPSICGCSCERHIDSQLCVDGPVRTMIAAVGVRSVVVDWYHADAAVA</sequence>
<dbReference type="Proteomes" id="UP000002212">
    <property type="component" value="Chromosome"/>
</dbReference>
<reference evidence="1 2" key="1">
    <citation type="submission" date="2009-03" db="EMBL/GenBank/DDBJ databases">
        <title>Comparison of the complete genome sequences of Rhodococcus erythropolis PR4 and Rhodococcus opacus B4.</title>
        <authorList>
            <person name="Takarada H."/>
            <person name="Sekine M."/>
            <person name="Hosoyama A."/>
            <person name="Yamada R."/>
            <person name="Fujisawa T."/>
            <person name="Omata S."/>
            <person name="Shimizu A."/>
            <person name="Tsukatani N."/>
            <person name="Tanikawa S."/>
            <person name="Fujita N."/>
            <person name="Harayama S."/>
        </authorList>
    </citation>
    <scope>NUCLEOTIDE SEQUENCE [LARGE SCALE GENOMIC DNA]</scope>
    <source>
        <strain evidence="1 2">B4</strain>
    </source>
</reference>
<dbReference type="EMBL" id="AP011115">
    <property type="protein sequence ID" value="BAH53765.1"/>
    <property type="molecule type" value="Genomic_DNA"/>
</dbReference>
<dbReference type="AlphaFoldDB" id="C1AWJ2"/>
<dbReference type="STRING" id="632772.ROP_55180"/>
<dbReference type="HOGENOM" id="CLU_1757362_0_0_11"/>
<dbReference type="PATRIC" id="fig|632772.20.peg.5764"/>
<organism evidence="1 2">
    <name type="scientific">Rhodococcus opacus (strain B4)</name>
    <dbReference type="NCBI Taxonomy" id="632772"/>
    <lineage>
        <taxon>Bacteria</taxon>
        <taxon>Bacillati</taxon>
        <taxon>Actinomycetota</taxon>
        <taxon>Actinomycetes</taxon>
        <taxon>Mycobacteriales</taxon>
        <taxon>Nocardiaceae</taxon>
        <taxon>Rhodococcus</taxon>
    </lineage>
</organism>
<gene>
    <name evidence="1" type="ordered locus">ROP_55180</name>
</gene>
<accession>C1AWJ2</accession>
<protein>
    <submittedName>
        <fullName evidence="1">Uncharacterized protein</fullName>
    </submittedName>
</protein>
<dbReference type="KEGG" id="rop:ROP_55180"/>
<name>C1AWJ2_RHOOB</name>
<evidence type="ECO:0000313" key="1">
    <source>
        <dbReference type="EMBL" id="BAH53765.1"/>
    </source>
</evidence>
<evidence type="ECO:0000313" key="2">
    <source>
        <dbReference type="Proteomes" id="UP000002212"/>
    </source>
</evidence>